<dbReference type="Gene3D" id="2.10.10.20">
    <property type="entry name" value="Carbohydrate-binding module superfamily 5/12"/>
    <property type="match status" value="1"/>
</dbReference>
<dbReference type="KEGG" id="palr:HGI30_02085"/>
<name>A0A6H2GTK2_9BACL</name>
<feature type="signal peptide" evidence="9">
    <location>
        <begin position="1"/>
        <end position="21"/>
    </location>
</feature>
<evidence type="ECO:0000256" key="1">
    <source>
        <dbReference type="ARBA" id="ARBA00012729"/>
    </source>
</evidence>
<feature type="compositionally biased region" description="Low complexity" evidence="8">
    <location>
        <begin position="70"/>
        <end position="79"/>
    </location>
</feature>
<dbReference type="SMART" id="SM00636">
    <property type="entry name" value="Glyco_18"/>
    <property type="match status" value="1"/>
</dbReference>
<evidence type="ECO:0000256" key="5">
    <source>
        <dbReference type="ARBA" id="ARBA00023326"/>
    </source>
</evidence>
<organism evidence="11 12">
    <name type="scientific">Paenibacillus albicereus</name>
    <dbReference type="NCBI Taxonomy" id="2726185"/>
    <lineage>
        <taxon>Bacteria</taxon>
        <taxon>Bacillati</taxon>
        <taxon>Bacillota</taxon>
        <taxon>Bacilli</taxon>
        <taxon>Bacillales</taxon>
        <taxon>Paenibacillaceae</taxon>
        <taxon>Paenibacillus</taxon>
    </lineage>
</organism>
<dbReference type="Proteomes" id="UP000502136">
    <property type="component" value="Chromosome"/>
</dbReference>
<evidence type="ECO:0000313" key="12">
    <source>
        <dbReference type="Proteomes" id="UP000502136"/>
    </source>
</evidence>
<accession>A0A6H2GTK2</accession>
<evidence type="ECO:0000256" key="7">
    <source>
        <dbReference type="RuleBase" id="RU004453"/>
    </source>
</evidence>
<dbReference type="AlphaFoldDB" id="A0A6H2GTK2"/>
<evidence type="ECO:0000256" key="2">
    <source>
        <dbReference type="ARBA" id="ARBA00022801"/>
    </source>
</evidence>
<dbReference type="SUPFAM" id="SSF51055">
    <property type="entry name" value="Carbohydrate binding domain"/>
    <property type="match status" value="1"/>
</dbReference>
<dbReference type="Pfam" id="PF00704">
    <property type="entry name" value="Glyco_hydro_18"/>
    <property type="match status" value="1"/>
</dbReference>
<dbReference type="GO" id="GO:0000272">
    <property type="term" value="P:polysaccharide catabolic process"/>
    <property type="evidence" value="ECO:0007669"/>
    <property type="project" value="UniProtKB-KW"/>
</dbReference>
<dbReference type="SMART" id="SM00495">
    <property type="entry name" value="ChtBD3"/>
    <property type="match status" value="1"/>
</dbReference>
<sequence>MKRKSLALTLILMLLVAIVPATVFGAAAWTPGTAYKANDIVTYAGKDYRCVQAHTALTGWEPPNVPALWTPTGGTTPTPTATPTPTPTPKPTVTPTPTATITPTPTKTPTPTATPTPTVVPTATPKPSATPSTGKVVVGYWHNFDNGSGVIPLRDVSSNFNVINVSFAETLSDQATLTFEPFQTTPAQFKADIAYLQSQGRRVHISIGGANATVELNTAAAKTNFVNSLKTIINTYGFDGIDIDLEGSSLSLNGGDTDFKNPTTPKVVNLISAIKEIMATYGSGFDLTMAPETAYVQGGQIAYGGPWGAYLPVIHAVRDQLDYIHVQHYNSGSMQGLDGKSYAQGTADFQVAMAEVLLKGFPVAGNASNVFPALRADQVAIGLPSSPAAAGGGYTQPADIVKALNYLTKGQSFGGQYTLQTPGGYSGFRGVMTWSINWDKTTNYVWSNAMKGYFG</sequence>
<dbReference type="InterPro" id="IPR001223">
    <property type="entry name" value="Glyco_hydro18_cat"/>
</dbReference>
<gene>
    <name evidence="11" type="ORF">HGI30_02085</name>
</gene>
<dbReference type="InterPro" id="IPR036573">
    <property type="entry name" value="CBM_sf_5/12"/>
</dbReference>
<evidence type="ECO:0000256" key="3">
    <source>
        <dbReference type="ARBA" id="ARBA00023277"/>
    </source>
</evidence>
<dbReference type="InterPro" id="IPR011583">
    <property type="entry name" value="Chitinase_II/V-like_cat"/>
</dbReference>
<dbReference type="PROSITE" id="PS51910">
    <property type="entry name" value="GH18_2"/>
    <property type="match status" value="1"/>
</dbReference>
<dbReference type="CDD" id="cd12214">
    <property type="entry name" value="ChiA1_BD"/>
    <property type="match status" value="1"/>
</dbReference>
<keyword evidence="4 6" id="KW-0326">Glycosidase</keyword>
<evidence type="ECO:0000256" key="4">
    <source>
        <dbReference type="ARBA" id="ARBA00023295"/>
    </source>
</evidence>
<feature type="region of interest" description="Disordered" evidence="8">
    <location>
        <begin position="62"/>
        <end position="132"/>
    </location>
</feature>
<dbReference type="PROSITE" id="PS01095">
    <property type="entry name" value="GH18_1"/>
    <property type="match status" value="1"/>
</dbReference>
<keyword evidence="3" id="KW-0119">Carbohydrate metabolism</keyword>
<evidence type="ECO:0000259" key="10">
    <source>
        <dbReference type="PROSITE" id="PS51910"/>
    </source>
</evidence>
<dbReference type="CDD" id="cd02871">
    <property type="entry name" value="GH18_chitinase_D-like"/>
    <property type="match status" value="1"/>
</dbReference>
<dbReference type="InterPro" id="IPR017853">
    <property type="entry name" value="GH"/>
</dbReference>
<dbReference type="SUPFAM" id="SSF51445">
    <property type="entry name" value="(Trans)glycosidases"/>
    <property type="match status" value="1"/>
</dbReference>
<dbReference type="EC" id="3.2.1.14" evidence="1"/>
<dbReference type="GO" id="GO:0008843">
    <property type="term" value="F:endochitinase activity"/>
    <property type="evidence" value="ECO:0007669"/>
    <property type="project" value="UniProtKB-EC"/>
</dbReference>
<proteinExistence type="inferred from homology"/>
<dbReference type="GO" id="GO:0008061">
    <property type="term" value="F:chitin binding"/>
    <property type="evidence" value="ECO:0007669"/>
    <property type="project" value="InterPro"/>
</dbReference>
<evidence type="ECO:0000256" key="8">
    <source>
        <dbReference type="SAM" id="MobiDB-lite"/>
    </source>
</evidence>
<dbReference type="RefSeq" id="WP_168906173.1">
    <property type="nucleotide sequence ID" value="NZ_CP051428.1"/>
</dbReference>
<dbReference type="InterPro" id="IPR050542">
    <property type="entry name" value="Glycosyl_Hydrlase18_Chitinase"/>
</dbReference>
<evidence type="ECO:0000256" key="6">
    <source>
        <dbReference type="RuleBase" id="RU000489"/>
    </source>
</evidence>
<protein>
    <recommendedName>
        <fullName evidence="1">chitinase</fullName>
        <ecNumber evidence="1">3.2.1.14</ecNumber>
    </recommendedName>
</protein>
<comment type="similarity">
    <text evidence="7">Belongs to the glycosyl hydrolase 18 family.</text>
</comment>
<evidence type="ECO:0000313" key="11">
    <source>
        <dbReference type="EMBL" id="QJC50496.1"/>
    </source>
</evidence>
<dbReference type="Pfam" id="PF02839">
    <property type="entry name" value="CBM_5_12"/>
    <property type="match status" value="1"/>
</dbReference>
<reference evidence="11 12" key="1">
    <citation type="submission" date="2020-04" db="EMBL/GenBank/DDBJ databases">
        <title>Novel Paenibacillus strain UniB2 isolated from commercial digestive syrup.</title>
        <authorList>
            <person name="Thorat V."/>
            <person name="Kirdat K."/>
            <person name="Tiwarekar B."/>
            <person name="Yadav A."/>
        </authorList>
    </citation>
    <scope>NUCLEOTIDE SEQUENCE [LARGE SCALE GENOMIC DNA]</scope>
    <source>
        <strain evidence="11 12">UniB2</strain>
    </source>
</reference>
<dbReference type="InterPro" id="IPR003610">
    <property type="entry name" value="CBM5/12"/>
</dbReference>
<feature type="compositionally biased region" description="Pro residues" evidence="8">
    <location>
        <begin position="80"/>
        <end position="94"/>
    </location>
</feature>
<dbReference type="EMBL" id="CP051428">
    <property type="protein sequence ID" value="QJC50496.1"/>
    <property type="molecule type" value="Genomic_DNA"/>
</dbReference>
<evidence type="ECO:0000256" key="9">
    <source>
        <dbReference type="SAM" id="SignalP"/>
    </source>
</evidence>
<dbReference type="GO" id="GO:0030246">
    <property type="term" value="F:carbohydrate binding"/>
    <property type="evidence" value="ECO:0007669"/>
    <property type="project" value="InterPro"/>
</dbReference>
<dbReference type="Gene3D" id="3.20.20.80">
    <property type="entry name" value="Glycosidases"/>
    <property type="match status" value="1"/>
</dbReference>
<dbReference type="PANTHER" id="PTHR45708">
    <property type="entry name" value="ENDOCHITINASE"/>
    <property type="match status" value="1"/>
</dbReference>
<dbReference type="InterPro" id="IPR001579">
    <property type="entry name" value="Glyco_hydro_18_chit_AS"/>
</dbReference>
<dbReference type="PANTHER" id="PTHR45708:SF49">
    <property type="entry name" value="ENDOCHITINASE"/>
    <property type="match status" value="1"/>
</dbReference>
<feature type="chain" id="PRO_5038421874" description="chitinase" evidence="9">
    <location>
        <begin position="22"/>
        <end position="455"/>
    </location>
</feature>
<keyword evidence="2 6" id="KW-0378">Hydrolase</keyword>
<keyword evidence="5" id="KW-0624">Polysaccharide degradation</keyword>
<feature type="domain" description="GH18" evidence="10">
    <location>
        <begin position="135"/>
        <end position="455"/>
    </location>
</feature>
<dbReference type="GO" id="GO:0005576">
    <property type="term" value="C:extracellular region"/>
    <property type="evidence" value="ECO:0007669"/>
    <property type="project" value="InterPro"/>
</dbReference>
<feature type="compositionally biased region" description="Low complexity" evidence="8">
    <location>
        <begin position="115"/>
        <end position="132"/>
    </location>
</feature>
<feature type="compositionally biased region" description="Low complexity" evidence="8">
    <location>
        <begin position="95"/>
        <end position="105"/>
    </location>
</feature>
<keyword evidence="12" id="KW-1185">Reference proteome</keyword>
<keyword evidence="9" id="KW-0732">Signal</keyword>